<evidence type="ECO:0000313" key="2">
    <source>
        <dbReference type="EMBL" id="UVI28859.1"/>
    </source>
</evidence>
<reference evidence="2" key="1">
    <citation type="submission" date="2022-01" db="EMBL/GenBank/DDBJ databases">
        <title>Paenibacillus spongiae sp. nov., isolated from marine sponge.</title>
        <authorList>
            <person name="Li Z."/>
            <person name="Zhang M."/>
        </authorList>
    </citation>
    <scope>NUCLEOTIDE SEQUENCE</scope>
    <source>
        <strain evidence="2">PHS-Z3</strain>
    </source>
</reference>
<keyword evidence="1" id="KW-0812">Transmembrane</keyword>
<dbReference type="Proteomes" id="UP001057877">
    <property type="component" value="Chromosome"/>
</dbReference>
<dbReference type="EMBL" id="CP091430">
    <property type="protein sequence ID" value="UVI28859.1"/>
    <property type="molecule type" value="Genomic_DNA"/>
</dbReference>
<keyword evidence="1" id="KW-0472">Membrane</keyword>
<dbReference type="RefSeq" id="WP_258384947.1">
    <property type="nucleotide sequence ID" value="NZ_CP091430.1"/>
</dbReference>
<keyword evidence="3" id="KW-1185">Reference proteome</keyword>
<proteinExistence type="predicted"/>
<name>A0ABY5S5C1_9BACL</name>
<organism evidence="2 3">
    <name type="scientific">Paenibacillus spongiae</name>
    <dbReference type="NCBI Taxonomy" id="2909671"/>
    <lineage>
        <taxon>Bacteria</taxon>
        <taxon>Bacillati</taxon>
        <taxon>Bacillota</taxon>
        <taxon>Bacilli</taxon>
        <taxon>Bacillales</taxon>
        <taxon>Paenibacillaceae</taxon>
        <taxon>Paenibacillus</taxon>
    </lineage>
</organism>
<feature type="transmembrane region" description="Helical" evidence="1">
    <location>
        <begin position="58"/>
        <end position="81"/>
    </location>
</feature>
<sequence>MIVDNDMNTSLMNVSQLATVISLSVFYGLLLLLSAIVYRKSDKQPEPYLWLKVAGYMLLAAFTFRMNEFPLPAGLLIAYMLQRRAALNRKVKQTAILLGALLFLIGLYPLDQRIDRLFFPRNEITTYLHKELIPAEDGFNMTVSDGGGQTFNMVTERDAKGLELYEALLESEGIDEIDHEPGEAVLYLQLHQDHEQDRFRRMQFEVDLQGRYLILQAAGETYYFKTSERFQSLFKTAFPLPVE</sequence>
<evidence type="ECO:0000256" key="1">
    <source>
        <dbReference type="SAM" id="Phobius"/>
    </source>
</evidence>
<keyword evidence="1" id="KW-1133">Transmembrane helix</keyword>
<protein>
    <submittedName>
        <fullName evidence="2">Uncharacterized protein</fullName>
    </submittedName>
</protein>
<gene>
    <name evidence="2" type="ORF">L1F29_25975</name>
</gene>
<feature type="transmembrane region" description="Helical" evidence="1">
    <location>
        <begin position="93"/>
        <end position="110"/>
    </location>
</feature>
<feature type="transmembrane region" description="Helical" evidence="1">
    <location>
        <begin position="17"/>
        <end position="38"/>
    </location>
</feature>
<accession>A0ABY5S5C1</accession>
<evidence type="ECO:0000313" key="3">
    <source>
        <dbReference type="Proteomes" id="UP001057877"/>
    </source>
</evidence>